<dbReference type="Gene3D" id="3.40.50.1260">
    <property type="entry name" value="Phosphoglycerate kinase, N-terminal domain"/>
    <property type="match status" value="2"/>
</dbReference>
<evidence type="ECO:0000256" key="2">
    <source>
        <dbReference type="ARBA" id="ARBA00001946"/>
    </source>
</evidence>
<evidence type="ECO:0000256" key="10">
    <source>
        <dbReference type="RuleBase" id="RU000532"/>
    </source>
</evidence>
<organism evidence="12 13">
    <name type="scientific">Sesamum angolense</name>
    <dbReference type="NCBI Taxonomy" id="2727404"/>
    <lineage>
        <taxon>Eukaryota</taxon>
        <taxon>Viridiplantae</taxon>
        <taxon>Streptophyta</taxon>
        <taxon>Embryophyta</taxon>
        <taxon>Tracheophyta</taxon>
        <taxon>Spermatophyta</taxon>
        <taxon>Magnoliopsida</taxon>
        <taxon>eudicotyledons</taxon>
        <taxon>Gunneridae</taxon>
        <taxon>Pentapetalae</taxon>
        <taxon>asterids</taxon>
        <taxon>lamiids</taxon>
        <taxon>Lamiales</taxon>
        <taxon>Pedaliaceae</taxon>
        <taxon>Sesamum</taxon>
    </lineage>
</organism>
<dbReference type="InterPro" id="IPR036043">
    <property type="entry name" value="Phosphoglycerate_kinase_sf"/>
</dbReference>
<dbReference type="InterPro" id="IPR015911">
    <property type="entry name" value="Phosphoglycerate_kinase_CS"/>
</dbReference>
<dbReference type="SUPFAM" id="SSF53748">
    <property type="entry name" value="Phosphoglycerate kinase"/>
    <property type="match status" value="2"/>
</dbReference>
<evidence type="ECO:0000256" key="9">
    <source>
        <dbReference type="ARBA" id="ARBA00022842"/>
    </source>
</evidence>
<comment type="cofactor">
    <cofactor evidence="2">
        <name>Mg(2+)</name>
        <dbReference type="ChEBI" id="CHEBI:18420"/>
    </cofactor>
</comment>
<reference evidence="12" key="1">
    <citation type="submission" date="2020-06" db="EMBL/GenBank/DDBJ databases">
        <authorList>
            <person name="Li T."/>
            <person name="Hu X."/>
            <person name="Zhang T."/>
            <person name="Song X."/>
            <person name="Zhang H."/>
            <person name="Dai N."/>
            <person name="Sheng W."/>
            <person name="Hou X."/>
            <person name="Wei L."/>
        </authorList>
    </citation>
    <scope>NUCLEOTIDE SEQUENCE</scope>
    <source>
        <strain evidence="12">K16</strain>
        <tissue evidence="12">Leaf</tissue>
    </source>
</reference>
<name>A0AAE2BV38_9LAMI</name>
<dbReference type="EMBL" id="JACGWL010000007">
    <property type="protein sequence ID" value="KAK4398748.1"/>
    <property type="molecule type" value="Genomic_DNA"/>
</dbReference>
<comment type="subunit">
    <text evidence="11">Monomer.</text>
</comment>
<dbReference type="AlphaFoldDB" id="A0AAE2BV38"/>
<dbReference type="PRINTS" id="PR00477">
    <property type="entry name" value="PHGLYCKINASE"/>
</dbReference>
<evidence type="ECO:0000256" key="8">
    <source>
        <dbReference type="ARBA" id="ARBA00022840"/>
    </source>
</evidence>
<comment type="caution">
    <text evidence="12">The sequence shown here is derived from an EMBL/GenBank/DDBJ whole genome shotgun (WGS) entry which is preliminary data.</text>
</comment>
<gene>
    <name evidence="12" type="ORF">Sango_1350300</name>
</gene>
<evidence type="ECO:0000256" key="4">
    <source>
        <dbReference type="ARBA" id="ARBA00013061"/>
    </source>
</evidence>
<keyword evidence="7 10" id="KW-0418">Kinase</keyword>
<keyword evidence="9" id="KW-0460">Magnesium</keyword>
<accession>A0AAE2BV38</accession>
<dbReference type="Proteomes" id="UP001289374">
    <property type="component" value="Unassembled WGS sequence"/>
</dbReference>
<dbReference type="GO" id="GO:0006094">
    <property type="term" value="P:gluconeogenesis"/>
    <property type="evidence" value="ECO:0007669"/>
    <property type="project" value="TreeGrafter"/>
</dbReference>
<dbReference type="InterPro" id="IPR001576">
    <property type="entry name" value="Phosphoglycerate_kinase"/>
</dbReference>
<keyword evidence="8" id="KW-0067">ATP-binding</keyword>
<dbReference type="GO" id="GO:0005829">
    <property type="term" value="C:cytosol"/>
    <property type="evidence" value="ECO:0007669"/>
    <property type="project" value="TreeGrafter"/>
</dbReference>
<evidence type="ECO:0000256" key="5">
    <source>
        <dbReference type="ARBA" id="ARBA00022679"/>
    </source>
</evidence>
<keyword evidence="13" id="KW-1185">Reference proteome</keyword>
<reference evidence="12" key="2">
    <citation type="journal article" date="2024" name="Plant">
        <title>Genomic evolution and insights into agronomic trait innovations of Sesamum species.</title>
        <authorList>
            <person name="Miao H."/>
            <person name="Wang L."/>
            <person name="Qu L."/>
            <person name="Liu H."/>
            <person name="Sun Y."/>
            <person name="Le M."/>
            <person name="Wang Q."/>
            <person name="Wei S."/>
            <person name="Zheng Y."/>
            <person name="Lin W."/>
            <person name="Duan Y."/>
            <person name="Cao H."/>
            <person name="Xiong S."/>
            <person name="Wang X."/>
            <person name="Wei L."/>
            <person name="Li C."/>
            <person name="Ma Q."/>
            <person name="Ju M."/>
            <person name="Zhao R."/>
            <person name="Li G."/>
            <person name="Mu C."/>
            <person name="Tian Q."/>
            <person name="Mei H."/>
            <person name="Zhang T."/>
            <person name="Gao T."/>
            <person name="Zhang H."/>
        </authorList>
    </citation>
    <scope>NUCLEOTIDE SEQUENCE</scope>
    <source>
        <strain evidence="12">K16</strain>
    </source>
</reference>
<evidence type="ECO:0000256" key="6">
    <source>
        <dbReference type="ARBA" id="ARBA00022741"/>
    </source>
</evidence>
<evidence type="ECO:0000313" key="12">
    <source>
        <dbReference type="EMBL" id="KAK4398748.1"/>
    </source>
</evidence>
<dbReference type="FunFam" id="3.40.50.1260:FF:000006">
    <property type="entry name" value="Phosphoglycerate kinase"/>
    <property type="match status" value="1"/>
</dbReference>
<evidence type="ECO:0000256" key="7">
    <source>
        <dbReference type="ARBA" id="ARBA00022777"/>
    </source>
</evidence>
<evidence type="ECO:0000256" key="1">
    <source>
        <dbReference type="ARBA" id="ARBA00000642"/>
    </source>
</evidence>
<dbReference type="GO" id="GO:0043531">
    <property type="term" value="F:ADP binding"/>
    <property type="evidence" value="ECO:0007669"/>
    <property type="project" value="TreeGrafter"/>
</dbReference>
<dbReference type="InterPro" id="IPR015824">
    <property type="entry name" value="Phosphoglycerate_kinase_N"/>
</dbReference>
<protein>
    <recommendedName>
        <fullName evidence="4 10">Phosphoglycerate kinase</fullName>
        <ecNumber evidence="4 10">2.7.2.3</ecNumber>
    </recommendedName>
</protein>
<dbReference type="EC" id="2.7.2.3" evidence="4 10"/>
<keyword evidence="6" id="KW-0547">Nucleotide-binding</keyword>
<dbReference type="GO" id="GO:0004618">
    <property type="term" value="F:phosphoglycerate kinase activity"/>
    <property type="evidence" value="ECO:0007669"/>
    <property type="project" value="UniProtKB-EC"/>
</dbReference>
<dbReference type="Pfam" id="PF00162">
    <property type="entry name" value="PGK"/>
    <property type="match status" value="1"/>
</dbReference>
<proteinExistence type="inferred from homology"/>
<dbReference type="PROSITE" id="PS00111">
    <property type="entry name" value="PGLYCERATE_KINASE"/>
    <property type="match status" value="1"/>
</dbReference>
<comment type="similarity">
    <text evidence="3 10">Belongs to the phosphoglycerate kinase family.</text>
</comment>
<dbReference type="GO" id="GO:0005524">
    <property type="term" value="F:ATP binding"/>
    <property type="evidence" value="ECO:0007669"/>
    <property type="project" value="UniProtKB-KW"/>
</dbReference>
<comment type="catalytic activity">
    <reaction evidence="1 10">
        <text>(2R)-3-phosphoglycerate + ATP = (2R)-3-phospho-glyceroyl phosphate + ADP</text>
        <dbReference type="Rhea" id="RHEA:14801"/>
        <dbReference type="ChEBI" id="CHEBI:30616"/>
        <dbReference type="ChEBI" id="CHEBI:57604"/>
        <dbReference type="ChEBI" id="CHEBI:58272"/>
        <dbReference type="ChEBI" id="CHEBI:456216"/>
        <dbReference type="EC" id="2.7.2.3"/>
    </reaction>
</comment>
<dbReference type="PANTHER" id="PTHR11406:SF27">
    <property type="entry name" value="PHOSPHOGLYCERATE KINASE 3, CYTOSOLIC"/>
    <property type="match status" value="1"/>
</dbReference>
<keyword evidence="5 10" id="KW-0808">Transferase</keyword>
<dbReference type="PANTHER" id="PTHR11406">
    <property type="entry name" value="PHOSPHOGLYCERATE KINASE"/>
    <property type="match status" value="1"/>
</dbReference>
<sequence>MAGFLNLGNMAKKVESTLAHAPGEALGFLSNTATAVAHGIADVPKILFMQKGSTESKPIANVKRPAAAILYDWEIQEQQIESLLDEIDVLILSENMMFQSYGGQGVTTLSILQTAKEKGLEVVLFSDPACSNNLEDAGATIVPSSDSPVILMGEGAGVASTTPIEDALNGMNTVIWPGGSGTISESAKERIEKKLQELEEKGVAIFVLAPSISGTKTGSSHSMDDERIFDLSVEMATKKSVGSLKEADLKGKRVLVRVDLNVPLDDNLKITDDTRIRAAVPTIKYLMEHGAKVILTTHLGRPKGVTPKYSLKPLVPRLSELLGLEVKMADDCIGEEVEKLVSGLPEGGVLLLENVRFYKEEEKNDPEFAKKLASLADLYVNDAFGTAHRAHASTEGVAKYLKPSVAGFLMQKELDYLVGAVSNPMKPFAAIVGGSKVSSKIGVIESLLEKVDILLLGGGMIFTFYKAQGHAVGSSLVEADKLDLATSLIEKAKAKGVSLLLPSDVVIADKFAADANSKVGIFCPTDE</sequence>
<evidence type="ECO:0000256" key="3">
    <source>
        <dbReference type="ARBA" id="ARBA00008982"/>
    </source>
</evidence>
<dbReference type="GO" id="GO:0006096">
    <property type="term" value="P:glycolytic process"/>
    <property type="evidence" value="ECO:0007669"/>
    <property type="project" value="InterPro"/>
</dbReference>
<evidence type="ECO:0000256" key="11">
    <source>
        <dbReference type="RuleBase" id="RU000696"/>
    </source>
</evidence>
<evidence type="ECO:0000313" key="13">
    <source>
        <dbReference type="Proteomes" id="UP001289374"/>
    </source>
</evidence>